<dbReference type="InterPro" id="IPR020606">
    <property type="entry name" value="Ribosomal_uS7_CS"/>
</dbReference>
<dbReference type="GO" id="GO:0019843">
    <property type="term" value="F:rRNA binding"/>
    <property type="evidence" value="ECO:0007669"/>
    <property type="project" value="UniProtKB-UniRule"/>
</dbReference>
<dbReference type="GO" id="GO:0003735">
    <property type="term" value="F:structural constituent of ribosome"/>
    <property type="evidence" value="ECO:0007669"/>
    <property type="project" value="InterPro"/>
</dbReference>
<keyword evidence="2 6" id="KW-0699">rRNA-binding</keyword>
<evidence type="ECO:0000256" key="1">
    <source>
        <dbReference type="ARBA" id="ARBA00007151"/>
    </source>
</evidence>
<dbReference type="GO" id="GO:0006412">
    <property type="term" value="P:translation"/>
    <property type="evidence" value="ECO:0007669"/>
    <property type="project" value="UniProtKB-UniRule"/>
</dbReference>
<keyword evidence="6" id="KW-0820">tRNA-binding</keyword>
<evidence type="ECO:0000313" key="9">
    <source>
        <dbReference type="EMBL" id="OGY72622.1"/>
    </source>
</evidence>
<sequence length="155" mass="17602">MRGKKLKKRETLPDPKFQSLTIAKLINTVMRRGKKQTAQKIVYDCFDLIRQDTGEDPLGLFNKALKNIMPDVEVRSRRVGGANYQIPYQVKGDRRLSLGLRWLIAAAGARKGKNMGYCLKDELLEAAKNEGGAMKFKMNVERMAEANRAFAHFAR</sequence>
<evidence type="ECO:0000256" key="7">
    <source>
        <dbReference type="RuleBase" id="RU003619"/>
    </source>
</evidence>
<dbReference type="GO" id="GO:0000049">
    <property type="term" value="F:tRNA binding"/>
    <property type="evidence" value="ECO:0007669"/>
    <property type="project" value="UniProtKB-UniRule"/>
</dbReference>
<protein>
    <recommendedName>
        <fullName evidence="6">Small ribosomal subunit protein uS7</fullName>
    </recommendedName>
</protein>
<name>A0A1G2A706_9BACT</name>
<dbReference type="CDD" id="cd14869">
    <property type="entry name" value="uS7_Bacteria"/>
    <property type="match status" value="1"/>
</dbReference>
<dbReference type="PIRSF" id="PIRSF002122">
    <property type="entry name" value="RPS7p_RPS7a_RPS5e_RPS7o"/>
    <property type="match status" value="1"/>
</dbReference>
<dbReference type="GO" id="GO:0015935">
    <property type="term" value="C:small ribosomal subunit"/>
    <property type="evidence" value="ECO:0007669"/>
    <property type="project" value="InterPro"/>
</dbReference>
<dbReference type="Pfam" id="PF00177">
    <property type="entry name" value="Ribosomal_S7"/>
    <property type="match status" value="1"/>
</dbReference>
<dbReference type="PANTHER" id="PTHR11205">
    <property type="entry name" value="RIBOSOMAL PROTEIN S7"/>
    <property type="match status" value="1"/>
</dbReference>
<accession>A0A1G2A706</accession>
<dbReference type="InterPro" id="IPR005717">
    <property type="entry name" value="Ribosomal_uS7_bac/org-type"/>
</dbReference>
<dbReference type="SUPFAM" id="SSF47973">
    <property type="entry name" value="Ribosomal protein S7"/>
    <property type="match status" value="1"/>
</dbReference>
<proteinExistence type="inferred from homology"/>
<keyword evidence="4 6" id="KW-0689">Ribosomal protein</keyword>
<comment type="function">
    <text evidence="6">One of the primary rRNA binding proteins, it binds directly to 16S rRNA where it nucleates assembly of the head domain of the 30S subunit. Is located at the subunit interface close to the decoding center, probably blocks exit of the E-site tRNA.</text>
</comment>
<evidence type="ECO:0000313" key="10">
    <source>
        <dbReference type="Proteomes" id="UP000178315"/>
    </source>
</evidence>
<dbReference type="Proteomes" id="UP000178315">
    <property type="component" value="Unassembled WGS sequence"/>
</dbReference>
<comment type="similarity">
    <text evidence="1 6 7">Belongs to the universal ribosomal protein uS7 family.</text>
</comment>
<evidence type="ECO:0000256" key="6">
    <source>
        <dbReference type="HAMAP-Rule" id="MF_00480"/>
    </source>
</evidence>
<organism evidence="9 10">
    <name type="scientific">Candidatus Jacksonbacteria bacterium RIFCSPLOWO2_02_FULL_44_20</name>
    <dbReference type="NCBI Taxonomy" id="1798460"/>
    <lineage>
        <taxon>Bacteria</taxon>
        <taxon>Candidatus Jacksoniibacteriota</taxon>
    </lineage>
</organism>
<dbReference type="FunFam" id="1.10.455.10:FF:000001">
    <property type="entry name" value="30S ribosomal protein S7"/>
    <property type="match status" value="1"/>
</dbReference>
<dbReference type="InterPro" id="IPR023798">
    <property type="entry name" value="Ribosomal_uS7_dom"/>
</dbReference>
<dbReference type="InterPro" id="IPR036823">
    <property type="entry name" value="Ribosomal_uS7_dom_sf"/>
</dbReference>
<reference evidence="9 10" key="1">
    <citation type="journal article" date="2016" name="Nat. Commun.">
        <title>Thousands of microbial genomes shed light on interconnected biogeochemical processes in an aquifer system.</title>
        <authorList>
            <person name="Anantharaman K."/>
            <person name="Brown C.T."/>
            <person name="Hug L.A."/>
            <person name="Sharon I."/>
            <person name="Castelle C.J."/>
            <person name="Probst A.J."/>
            <person name="Thomas B.C."/>
            <person name="Singh A."/>
            <person name="Wilkins M.J."/>
            <person name="Karaoz U."/>
            <person name="Brodie E.L."/>
            <person name="Williams K.H."/>
            <person name="Hubbard S.S."/>
            <person name="Banfield J.F."/>
        </authorList>
    </citation>
    <scope>NUCLEOTIDE SEQUENCE [LARGE SCALE GENOMIC DNA]</scope>
</reference>
<dbReference type="PROSITE" id="PS00052">
    <property type="entry name" value="RIBOSOMAL_S7"/>
    <property type="match status" value="1"/>
</dbReference>
<evidence type="ECO:0000259" key="8">
    <source>
        <dbReference type="Pfam" id="PF00177"/>
    </source>
</evidence>
<dbReference type="Gene3D" id="1.10.455.10">
    <property type="entry name" value="Ribosomal protein S7 domain"/>
    <property type="match status" value="1"/>
</dbReference>
<dbReference type="NCBIfam" id="TIGR01029">
    <property type="entry name" value="rpsG_bact"/>
    <property type="match status" value="1"/>
</dbReference>
<feature type="domain" description="Small ribosomal subunit protein uS7" evidence="8">
    <location>
        <begin position="2"/>
        <end position="148"/>
    </location>
</feature>
<keyword evidence="3 6" id="KW-0694">RNA-binding</keyword>
<dbReference type="EMBL" id="MHJU01000027">
    <property type="protein sequence ID" value="OGY72622.1"/>
    <property type="molecule type" value="Genomic_DNA"/>
</dbReference>
<dbReference type="HAMAP" id="MF_00480_B">
    <property type="entry name" value="Ribosomal_uS7_B"/>
    <property type="match status" value="1"/>
</dbReference>
<evidence type="ECO:0000256" key="2">
    <source>
        <dbReference type="ARBA" id="ARBA00022730"/>
    </source>
</evidence>
<dbReference type="InterPro" id="IPR000235">
    <property type="entry name" value="Ribosomal_uS7"/>
</dbReference>
<evidence type="ECO:0000256" key="3">
    <source>
        <dbReference type="ARBA" id="ARBA00022884"/>
    </source>
</evidence>
<evidence type="ECO:0000256" key="5">
    <source>
        <dbReference type="ARBA" id="ARBA00023274"/>
    </source>
</evidence>
<comment type="caution">
    <text evidence="9">The sequence shown here is derived from an EMBL/GenBank/DDBJ whole genome shotgun (WGS) entry which is preliminary data.</text>
</comment>
<comment type="subunit">
    <text evidence="6">Part of the 30S ribosomal subunit. Contacts proteins S9 and S11.</text>
</comment>
<evidence type="ECO:0000256" key="4">
    <source>
        <dbReference type="ARBA" id="ARBA00022980"/>
    </source>
</evidence>
<gene>
    <name evidence="6" type="primary">rpsG</name>
    <name evidence="9" type="ORF">A3H61_03375</name>
</gene>
<keyword evidence="5 6" id="KW-0687">Ribonucleoprotein</keyword>
<dbReference type="AlphaFoldDB" id="A0A1G2A706"/>